<reference evidence="4" key="1">
    <citation type="submission" date="2021-02" db="EMBL/GenBank/DDBJ databases">
        <title>The CRISPR/cas machinery reduction and long-range gene transfer in the hot spring cyanobacterium Synechococcus.</title>
        <authorList>
            <person name="Dvorak P."/>
            <person name="Jahodarova E."/>
            <person name="Hasler P."/>
            <person name="Poulickova A."/>
        </authorList>
    </citation>
    <scope>NUCLEOTIDE SEQUENCE</scope>
    <source>
        <strain evidence="4">Rupite</strain>
    </source>
</reference>
<evidence type="ECO:0000313" key="4">
    <source>
        <dbReference type="EMBL" id="MCJ2541422.1"/>
    </source>
</evidence>
<organism evidence="4 5">
    <name type="scientific">Thermostichus vulcanus str. 'Rupite'</name>
    <dbReference type="NCBI Taxonomy" id="2813851"/>
    <lineage>
        <taxon>Bacteria</taxon>
        <taxon>Bacillati</taxon>
        <taxon>Cyanobacteriota</taxon>
        <taxon>Cyanophyceae</taxon>
        <taxon>Thermostichales</taxon>
        <taxon>Thermostichaceae</taxon>
        <taxon>Thermostichus</taxon>
    </lineage>
</organism>
<feature type="transmembrane region" description="Helical" evidence="2">
    <location>
        <begin position="36"/>
        <end position="58"/>
    </location>
</feature>
<dbReference type="InterPro" id="IPR036890">
    <property type="entry name" value="HATPase_C_sf"/>
</dbReference>
<evidence type="ECO:0000256" key="2">
    <source>
        <dbReference type="SAM" id="Phobius"/>
    </source>
</evidence>
<dbReference type="Gene3D" id="3.30.565.10">
    <property type="entry name" value="Histidine kinase-like ATPase, C-terminal domain"/>
    <property type="match status" value="1"/>
</dbReference>
<keyword evidence="5" id="KW-1185">Reference proteome</keyword>
<keyword evidence="2" id="KW-0472">Membrane</keyword>
<dbReference type="PANTHER" id="PTHR45569:SF1">
    <property type="entry name" value="SENSOR PROTEIN KDPD"/>
    <property type="match status" value="1"/>
</dbReference>
<dbReference type="PANTHER" id="PTHR45569">
    <property type="entry name" value="SENSOR PROTEIN KDPD"/>
    <property type="match status" value="1"/>
</dbReference>
<dbReference type="RefSeq" id="WP_244348420.1">
    <property type="nucleotide sequence ID" value="NZ_JAFIRA010000001.1"/>
</dbReference>
<feature type="domain" description="GAF" evidence="3">
    <location>
        <begin position="206"/>
        <end position="369"/>
    </location>
</feature>
<dbReference type="InterPro" id="IPR003018">
    <property type="entry name" value="GAF"/>
</dbReference>
<comment type="caution">
    <text evidence="4">The sequence shown here is derived from an EMBL/GenBank/DDBJ whole genome shotgun (WGS) entry which is preliminary data.</text>
</comment>
<protein>
    <submittedName>
        <fullName evidence="4">GAF domain-containing protein</fullName>
    </submittedName>
</protein>
<proteinExistence type="predicted"/>
<feature type="domain" description="GAF" evidence="3">
    <location>
        <begin position="390"/>
        <end position="543"/>
    </location>
</feature>
<evidence type="ECO:0000259" key="3">
    <source>
        <dbReference type="SMART" id="SM00065"/>
    </source>
</evidence>
<evidence type="ECO:0000256" key="1">
    <source>
        <dbReference type="SAM" id="MobiDB-lite"/>
    </source>
</evidence>
<name>A0ABT0C6U2_THEVL</name>
<dbReference type="Gene3D" id="3.30.450.40">
    <property type="match status" value="4"/>
</dbReference>
<dbReference type="Proteomes" id="UP000830835">
    <property type="component" value="Unassembled WGS sequence"/>
</dbReference>
<dbReference type="SMART" id="SM00065">
    <property type="entry name" value="GAF"/>
    <property type="match status" value="4"/>
</dbReference>
<dbReference type="InterPro" id="IPR052023">
    <property type="entry name" value="Histidine_kinase_KdpD"/>
</dbReference>
<dbReference type="SUPFAM" id="SSF55874">
    <property type="entry name" value="ATPase domain of HSP90 chaperone/DNA topoisomerase II/histidine kinase"/>
    <property type="match status" value="1"/>
</dbReference>
<feature type="region of interest" description="Disordered" evidence="1">
    <location>
        <begin position="243"/>
        <end position="269"/>
    </location>
</feature>
<accession>A0ABT0C6U2</accession>
<evidence type="ECO:0000313" key="5">
    <source>
        <dbReference type="Proteomes" id="UP000830835"/>
    </source>
</evidence>
<keyword evidence="2" id="KW-1133">Transmembrane helix</keyword>
<sequence length="952" mass="105560">MVQSGPHYSDGSEATTPLVALQATLQQMREQTDAKALIQLTLDYVGAVFVAPLIWLALYDYQNHQLVGQGGVTLPEDQTLLRAVHPLQPGEIMEQVVIEQRPISLPDMSQEPRMGIWQRESKRLGGIQGCLIHPIRSQRRCLGVLMLGSQVWGITTSEEEKALLGILLGQLAASLQQLESAWKQQTEKRLEDPLVALGIAMRQAGSLQERVSLVTQELQSFIGAVRVQVYWHERGQGQFSPHLTAPKAGPPAPPLAKGTKTAATPARDGSLPLRELGDMYYTLADGQVVVAHDATGTTRSEITPKLMQQLRAQAVLAAPILLQKDLLGFICVESDVPRTWQDTERQLVAAAGNWLALATPLEGLDQRIRQLASDQEFVQQVARSVYTQADQQQALQQAISGLGQRLKASAVVVLMLDPGTQTPRLFYEYRSEGKQPLPKQFTPLSEQDWGDLMRNQVLVAENYDQDLRLLSWRQELAALGTRSLMLTYTGHVSETQAAPIEGLILVMHQQLRAWSREERQLLRGIAQQLGVVLRQSQLEESRQRQAQLLNGLSTTCLTLQNLSTLPEIYNTTVQQTAQLLGIPLALLVSWRPGASHGQLQPPFATASEFRPTGPTEISLQDPLLAYALQSVEPLPLTHEQIPSASRTWLNSIGLGSWLLMPLGSGADLLAPLGVLILGAEAGKVWDPYERAAVMLIAQTCCWTLRRILWIHTLQERQEVLSELNWYKHRRLLDMQNTLLENLRRLGQVPETPGDEATRWQKVVEIGRGLRDLTTYTGPLLQSESWQVRPDSVSVPLAALVRKGLRRLEGLTQKRKLWPRAHGDMAIAVQGDAGRLEMILWEVLVAAAQRSPEGGRLDLWSQASEGYVELLVVDQGSFDPNLMAALQLDPEMVIYADPLLKSPLTVSPGLELSLCQRMVQRMGGQLSFYQSSDGRYVSRLLLPVGSDEVRPVA</sequence>
<feature type="compositionally biased region" description="Low complexity" evidence="1">
    <location>
        <begin position="255"/>
        <end position="266"/>
    </location>
</feature>
<keyword evidence="2" id="KW-0812">Transmembrane</keyword>
<dbReference type="Pfam" id="PF01590">
    <property type="entry name" value="GAF"/>
    <property type="match status" value="3"/>
</dbReference>
<gene>
    <name evidence="4" type="ORF">JX360_00635</name>
</gene>
<dbReference type="SUPFAM" id="SSF55781">
    <property type="entry name" value="GAF domain-like"/>
    <property type="match status" value="4"/>
</dbReference>
<feature type="domain" description="GAF" evidence="3">
    <location>
        <begin position="33"/>
        <end position="185"/>
    </location>
</feature>
<feature type="domain" description="GAF" evidence="3">
    <location>
        <begin position="564"/>
        <end position="714"/>
    </location>
</feature>
<dbReference type="InterPro" id="IPR029016">
    <property type="entry name" value="GAF-like_dom_sf"/>
</dbReference>
<dbReference type="EMBL" id="JAFIRA010000001">
    <property type="protein sequence ID" value="MCJ2541422.1"/>
    <property type="molecule type" value="Genomic_DNA"/>
</dbReference>